<evidence type="ECO:0000256" key="2">
    <source>
        <dbReference type="ARBA" id="ARBA00022723"/>
    </source>
</evidence>
<dbReference type="OrthoDB" id="8300214at2759"/>
<dbReference type="Proteomes" id="UP000291116">
    <property type="component" value="Unassembled WGS sequence"/>
</dbReference>
<sequence length="386" mass="42278">MTLSKTLAVSIGFVFHLLLMLVSGTVHPTMQRASSLVRTVAVVGGTHGNEYTGVFCVKALERQLSKGNASASYPFQISTLIGNPEAFKANKRFVDQDLNRQFSGAAMAAAKASLPSALSVEQRRAIEIDDLLGPKFGGSGDEGTNKPPAMDFIIDLHTTTSNMHTSLIVGQGDPLTTQAAAYVMHKCREKNFNVCIMMHTHKNQEARPNLATIAPHSFTIEIGPVPQGVLRHDKVEEMQAALNSALEFLKRHEKEPEKLLDELKECYPTGRIPCYRSAAAIRKGEMSAKLVWPSDPDNENFPQWLVHKDVQDQDFKEIKTGDPLFVDLDGEVIPYDGSHGSPILVMFVNEGGYYYASSGTGISIAQRDEFDLATGTLIPKNNSDTK</sequence>
<dbReference type="NCBIfam" id="NF002601">
    <property type="entry name" value="PRK02259.1"/>
    <property type="match status" value="1"/>
</dbReference>
<reference evidence="8 9" key="1">
    <citation type="submission" date="2019-01" db="EMBL/GenBank/DDBJ databases">
        <authorList>
            <person name="Ferrante I. M."/>
        </authorList>
    </citation>
    <scope>NUCLEOTIDE SEQUENCE [LARGE SCALE GENOMIC DNA]</scope>
    <source>
        <strain evidence="8 9">B856</strain>
    </source>
</reference>
<keyword evidence="2" id="KW-0479">Metal-binding</keyword>
<dbReference type="CDD" id="cd06909">
    <property type="entry name" value="M14_ASPA"/>
    <property type="match status" value="1"/>
</dbReference>
<dbReference type="InterPro" id="IPR050178">
    <property type="entry name" value="AspA/AstE_fam"/>
</dbReference>
<evidence type="ECO:0000313" key="9">
    <source>
        <dbReference type="Proteomes" id="UP000291116"/>
    </source>
</evidence>
<keyword evidence="9" id="KW-1185">Reference proteome</keyword>
<dbReference type="Pfam" id="PF04952">
    <property type="entry name" value="AstE_AspA_hybrid"/>
    <property type="match status" value="1"/>
</dbReference>
<evidence type="ECO:0000256" key="4">
    <source>
        <dbReference type="ARBA" id="ARBA00022833"/>
    </source>
</evidence>
<evidence type="ECO:0000256" key="1">
    <source>
        <dbReference type="ARBA" id="ARBA00001947"/>
    </source>
</evidence>
<evidence type="ECO:0000313" key="8">
    <source>
        <dbReference type="EMBL" id="VEU35961.1"/>
    </source>
</evidence>
<dbReference type="Gene3D" id="3.40.630.10">
    <property type="entry name" value="Zn peptidases"/>
    <property type="match status" value="1"/>
</dbReference>
<evidence type="ECO:0000259" key="7">
    <source>
        <dbReference type="Pfam" id="PF24827"/>
    </source>
</evidence>
<keyword evidence="3" id="KW-0378">Hydrolase</keyword>
<dbReference type="SUPFAM" id="SSF53187">
    <property type="entry name" value="Zn-dependent exopeptidases"/>
    <property type="match status" value="1"/>
</dbReference>
<proteinExistence type="predicted"/>
<dbReference type="InterPro" id="IPR055438">
    <property type="entry name" value="AstE_AspA_cat"/>
</dbReference>
<evidence type="ECO:0000256" key="3">
    <source>
        <dbReference type="ARBA" id="ARBA00022801"/>
    </source>
</evidence>
<dbReference type="EMBL" id="CAACVS010000073">
    <property type="protein sequence ID" value="VEU35961.1"/>
    <property type="molecule type" value="Genomic_DNA"/>
</dbReference>
<gene>
    <name evidence="8" type="ORF">PSNMU_V1.4_AUG-EV-PASAV3_0027090</name>
</gene>
<feature type="domain" description="AstE/AspA barrel-sandwich hybrid" evidence="6">
    <location>
        <begin position="292"/>
        <end position="354"/>
    </location>
</feature>
<name>A0A448Z1P1_9STRA</name>
<organism evidence="8 9">
    <name type="scientific">Pseudo-nitzschia multistriata</name>
    <dbReference type="NCBI Taxonomy" id="183589"/>
    <lineage>
        <taxon>Eukaryota</taxon>
        <taxon>Sar</taxon>
        <taxon>Stramenopiles</taxon>
        <taxon>Ochrophyta</taxon>
        <taxon>Bacillariophyta</taxon>
        <taxon>Bacillariophyceae</taxon>
        <taxon>Bacillariophycidae</taxon>
        <taxon>Bacillariales</taxon>
        <taxon>Bacillariaceae</taxon>
        <taxon>Pseudo-nitzschia</taxon>
    </lineage>
</organism>
<dbReference type="GO" id="GO:0005829">
    <property type="term" value="C:cytosol"/>
    <property type="evidence" value="ECO:0007669"/>
    <property type="project" value="TreeGrafter"/>
</dbReference>
<feature type="signal peptide" evidence="5">
    <location>
        <begin position="1"/>
        <end position="24"/>
    </location>
</feature>
<dbReference type="Pfam" id="PF24827">
    <property type="entry name" value="AstE_AspA_cat"/>
    <property type="match status" value="1"/>
</dbReference>
<evidence type="ECO:0000256" key="5">
    <source>
        <dbReference type="SAM" id="SignalP"/>
    </source>
</evidence>
<feature type="chain" id="PRO_5019588288" description="Aspartoacylase" evidence="5">
    <location>
        <begin position="25"/>
        <end position="386"/>
    </location>
</feature>
<dbReference type="GO" id="GO:0046872">
    <property type="term" value="F:metal ion binding"/>
    <property type="evidence" value="ECO:0007669"/>
    <property type="project" value="UniProtKB-KW"/>
</dbReference>
<comment type="cofactor">
    <cofactor evidence="1">
        <name>Zn(2+)</name>
        <dbReference type="ChEBI" id="CHEBI:29105"/>
    </cofactor>
</comment>
<protein>
    <recommendedName>
        <fullName evidence="10">Aspartoacylase</fullName>
    </recommendedName>
</protein>
<keyword evidence="5" id="KW-0732">Signal</keyword>
<dbReference type="PANTHER" id="PTHR15162:SF7">
    <property type="entry name" value="SUCCINYLGLUTAMATE DESUCCINYLASE"/>
    <property type="match status" value="1"/>
</dbReference>
<keyword evidence="4" id="KW-0862">Zinc</keyword>
<accession>A0A448Z1P1</accession>
<dbReference type="PANTHER" id="PTHR15162">
    <property type="entry name" value="ASPARTOACYLASE"/>
    <property type="match status" value="1"/>
</dbReference>
<evidence type="ECO:0000259" key="6">
    <source>
        <dbReference type="Pfam" id="PF04952"/>
    </source>
</evidence>
<dbReference type="GO" id="GO:0016788">
    <property type="term" value="F:hydrolase activity, acting on ester bonds"/>
    <property type="evidence" value="ECO:0007669"/>
    <property type="project" value="InterPro"/>
</dbReference>
<feature type="domain" description="Succinylglutamate desuccinylase/Aspartoacylase catalytic" evidence="7">
    <location>
        <begin position="38"/>
        <end position="248"/>
    </location>
</feature>
<dbReference type="InterPro" id="IPR007036">
    <property type="entry name" value="Aste_AspA_hybrid_dom"/>
</dbReference>
<evidence type="ECO:0008006" key="10">
    <source>
        <dbReference type="Google" id="ProtNLM"/>
    </source>
</evidence>
<dbReference type="Gene3D" id="2.20.25.160">
    <property type="match status" value="1"/>
</dbReference>
<dbReference type="AlphaFoldDB" id="A0A448Z1P1"/>